<feature type="compositionally biased region" description="Basic and acidic residues" evidence="1">
    <location>
        <begin position="1"/>
        <end position="10"/>
    </location>
</feature>
<evidence type="ECO:0000313" key="3">
    <source>
        <dbReference type="Proteomes" id="UP000631421"/>
    </source>
</evidence>
<proteinExistence type="predicted"/>
<dbReference type="RefSeq" id="WP_190353322.1">
    <property type="nucleotide sequence ID" value="NZ_JACJPY010000167.1"/>
</dbReference>
<dbReference type="AlphaFoldDB" id="A0A926ZAF0"/>
<dbReference type="EMBL" id="JACJPY010000167">
    <property type="protein sequence ID" value="MBD2152869.1"/>
    <property type="molecule type" value="Genomic_DNA"/>
</dbReference>
<evidence type="ECO:0000313" key="2">
    <source>
        <dbReference type="EMBL" id="MBD2152869.1"/>
    </source>
</evidence>
<reference evidence="2" key="2">
    <citation type="submission" date="2020-08" db="EMBL/GenBank/DDBJ databases">
        <authorList>
            <person name="Chen M."/>
            <person name="Teng W."/>
            <person name="Zhao L."/>
            <person name="Hu C."/>
            <person name="Zhou Y."/>
            <person name="Han B."/>
            <person name="Song L."/>
            <person name="Shu W."/>
        </authorList>
    </citation>
    <scope>NUCLEOTIDE SEQUENCE</scope>
    <source>
        <strain evidence="2">FACHB-1277</strain>
    </source>
</reference>
<protein>
    <submittedName>
        <fullName evidence="2">Uncharacterized protein</fullName>
    </submittedName>
</protein>
<dbReference type="Proteomes" id="UP000631421">
    <property type="component" value="Unassembled WGS sequence"/>
</dbReference>
<gene>
    <name evidence="2" type="ORF">H6F44_22555</name>
</gene>
<sequence length="53" mass="6525">MSFTKRDRPTTHQKHDRPTTHQKRDRPIPIPKMRSLNKLNNSYCYLLLLQREY</sequence>
<accession>A0A926ZAF0</accession>
<evidence type="ECO:0000256" key="1">
    <source>
        <dbReference type="SAM" id="MobiDB-lite"/>
    </source>
</evidence>
<feature type="compositionally biased region" description="Basic residues" evidence="1">
    <location>
        <begin position="11"/>
        <end position="24"/>
    </location>
</feature>
<name>A0A926ZAF0_9CYAN</name>
<reference evidence="2" key="1">
    <citation type="journal article" date="2015" name="ISME J.">
        <title>Draft Genome Sequence of Streptomyces incarnatus NRRL8089, which Produces the Nucleoside Antibiotic Sinefungin.</title>
        <authorList>
            <person name="Oshima K."/>
            <person name="Hattori M."/>
            <person name="Shimizu H."/>
            <person name="Fukuda K."/>
            <person name="Nemoto M."/>
            <person name="Inagaki K."/>
            <person name="Tamura T."/>
        </authorList>
    </citation>
    <scope>NUCLEOTIDE SEQUENCE</scope>
    <source>
        <strain evidence="2">FACHB-1277</strain>
    </source>
</reference>
<keyword evidence="3" id="KW-1185">Reference proteome</keyword>
<feature type="region of interest" description="Disordered" evidence="1">
    <location>
        <begin position="1"/>
        <end position="34"/>
    </location>
</feature>
<organism evidence="2 3">
    <name type="scientific">Pseudanabaena cinerea FACHB-1277</name>
    <dbReference type="NCBI Taxonomy" id="2949581"/>
    <lineage>
        <taxon>Bacteria</taxon>
        <taxon>Bacillati</taxon>
        <taxon>Cyanobacteriota</taxon>
        <taxon>Cyanophyceae</taxon>
        <taxon>Pseudanabaenales</taxon>
        <taxon>Pseudanabaenaceae</taxon>
        <taxon>Pseudanabaena</taxon>
        <taxon>Pseudanabaena cinerea</taxon>
    </lineage>
</organism>
<comment type="caution">
    <text evidence="2">The sequence shown here is derived from an EMBL/GenBank/DDBJ whole genome shotgun (WGS) entry which is preliminary data.</text>
</comment>